<proteinExistence type="predicted"/>
<reference evidence="4 5" key="1">
    <citation type="submission" date="2017-06" db="EMBL/GenBank/DDBJ databases">
        <title>Yangia sp. YSBP01 complete genome sequence.</title>
        <authorList>
            <person name="Woo J.-H."/>
            <person name="Kim H.-S."/>
        </authorList>
    </citation>
    <scope>NUCLEOTIDE SEQUENCE [LARGE SCALE GENOMIC DNA]</scope>
    <source>
        <strain evidence="4 5">YSBP01</strain>
        <plasmid evidence="4 5">unnamed1</plasmid>
    </source>
</reference>
<dbReference type="SUPFAM" id="SSF50129">
    <property type="entry name" value="GroES-like"/>
    <property type="match status" value="1"/>
</dbReference>
<dbReference type="KEGG" id="ypac:CEW88_19145"/>
<dbReference type="InterPro" id="IPR013149">
    <property type="entry name" value="ADH-like_C"/>
</dbReference>
<keyword evidence="1" id="KW-0560">Oxidoreductase</keyword>
<dbReference type="Proteomes" id="UP000244915">
    <property type="component" value="Plasmid unnamed1"/>
</dbReference>
<dbReference type="GO" id="GO:0016491">
    <property type="term" value="F:oxidoreductase activity"/>
    <property type="evidence" value="ECO:0007669"/>
    <property type="project" value="UniProtKB-KW"/>
</dbReference>
<dbReference type="CDD" id="cd08261">
    <property type="entry name" value="Zn_ADH7"/>
    <property type="match status" value="1"/>
</dbReference>
<protein>
    <submittedName>
        <fullName evidence="4">Dehydrogenase</fullName>
    </submittedName>
</protein>
<dbReference type="InterPro" id="IPR011032">
    <property type="entry name" value="GroES-like_sf"/>
</dbReference>
<feature type="domain" description="Alcohol dehydrogenase-like N-terminal" evidence="3">
    <location>
        <begin position="32"/>
        <end position="135"/>
    </location>
</feature>
<dbReference type="Pfam" id="PF08240">
    <property type="entry name" value="ADH_N"/>
    <property type="match status" value="1"/>
</dbReference>
<dbReference type="Gene3D" id="3.40.50.720">
    <property type="entry name" value="NAD(P)-binding Rossmann-like Domain"/>
    <property type="match status" value="1"/>
</dbReference>
<evidence type="ECO:0000256" key="1">
    <source>
        <dbReference type="ARBA" id="ARBA00023002"/>
    </source>
</evidence>
<evidence type="ECO:0000259" key="2">
    <source>
        <dbReference type="Pfam" id="PF00107"/>
    </source>
</evidence>
<dbReference type="EMBL" id="CP022191">
    <property type="protein sequence ID" value="AWI85896.1"/>
    <property type="molecule type" value="Genomic_DNA"/>
</dbReference>
<dbReference type="InterPro" id="IPR013154">
    <property type="entry name" value="ADH-like_N"/>
</dbReference>
<geneLocation type="plasmid" evidence="4 5">
    <name>unnamed1</name>
</geneLocation>
<dbReference type="InterPro" id="IPR050129">
    <property type="entry name" value="Zn_alcohol_dh"/>
</dbReference>
<evidence type="ECO:0000313" key="5">
    <source>
        <dbReference type="Proteomes" id="UP000244915"/>
    </source>
</evidence>
<sequence length="340" mass="36427">MSRPTETMLCGTCVEPGKFALEGRPKPVSAPEGWVLVDIAAAGLCGTDYHILEGKHPYLNYPRVIGHELSGFITEDAAGWRAGDLVVINPYVSCGSCRACQRGKPNCCMSIEVLGVHRDGGLCARIAVPASNLYAAEGLRPEQAAMVEFLAIGAHAVSRSGIAKGDRVLVTGAGPIGLGTALFARLEGAEVHLMDLSPARLEQARRLFDFEHLHIAGEPILEGDLSDGFDLIFDATGNAKAIEAGFPLLAHGSSYVLVSVVKDQITFEDAEFHKRETRIIGSRNALKSDFERVMTAIAAGDIDTEALLSERIALADLPERFPLLAKERDELIKAVVMPLG</sequence>
<gene>
    <name evidence="4" type="ORF">CEW88_19145</name>
</gene>
<keyword evidence="4" id="KW-0614">Plasmid</keyword>
<dbReference type="Pfam" id="PF00107">
    <property type="entry name" value="ADH_zinc_N"/>
    <property type="match status" value="1"/>
</dbReference>
<dbReference type="PANTHER" id="PTHR43401:SF3">
    <property type="entry name" value="L-GALACTONATE-5-DEHYDROGENASE"/>
    <property type="match status" value="1"/>
</dbReference>
<accession>A0A2U8HLB3</accession>
<dbReference type="PANTHER" id="PTHR43401">
    <property type="entry name" value="L-THREONINE 3-DEHYDROGENASE"/>
    <property type="match status" value="1"/>
</dbReference>
<organism evidence="4 5">
    <name type="scientific">Alloyangia pacifica</name>
    <dbReference type="NCBI Taxonomy" id="311180"/>
    <lineage>
        <taxon>Bacteria</taxon>
        <taxon>Pseudomonadati</taxon>
        <taxon>Pseudomonadota</taxon>
        <taxon>Alphaproteobacteria</taxon>
        <taxon>Rhodobacterales</taxon>
        <taxon>Roseobacteraceae</taxon>
        <taxon>Alloyangia</taxon>
    </lineage>
</organism>
<evidence type="ECO:0000313" key="4">
    <source>
        <dbReference type="EMBL" id="AWI85896.1"/>
    </source>
</evidence>
<dbReference type="Gene3D" id="3.90.180.10">
    <property type="entry name" value="Medium-chain alcohol dehydrogenases, catalytic domain"/>
    <property type="match status" value="1"/>
</dbReference>
<dbReference type="SUPFAM" id="SSF51735">
    <property type="entry name" value="NAD(P)-binding Rossmann-fold domains"/>
    <property type="match status" value="1"/>
</dbReference>
<dbReference type="AlphaFoldDB" id="A0A2U8HLB3"/>
<feature type="domain" description="Alcohol dehydrogenase-like C-terminal" evidence="2">
    <location>
        <begin position="175"/>
        <end position="298"/>
    </location>
</feature>
<evidence type="ECO:0000259" key="3">
    <source>
        <dbReference type="Pfam" id="PF08240"/>
    </source>
</evidence>
<dbReference type="OrthoDB" id="9809185at2"/>
<dbReference type="InterPro" id="IPR036291">
    <property type="entry name" value="NAD(P)-bd_dom_sf"/>
</dbReference>
<name>A0A2U8HLB3_9RHOB</name>